<accession>A0A9D1GVM1</accession>
<dbReference type="PIRSF" id="PIRSF003097">
    <property type="entry name" value="FtsX"/>
    <property type="match status" value="1"/>
</dbReference>
<dbReference type="GO" id="GO:0005886">
    <property type="term" value="C:plasma membrane"/>
    <property type="evidence" value="ECO:0007669"/>
    <property type="project" value="UniProtKB-SubCell"/>
</dbReference>
<dbReference type="EMBL" id="DVLL01000024">
    <property type="protein sequence ID" value="HIT59583.1"/>
    <property type="molecule type" value="Genomic_DNA"/>
</dbReference>
<feature type="domain" description="ABC3 transporter permease C-terminal" evidence="12">
    <location>
        <begin position="174"/>
        <end position="282"/>
    </location>
</feature>
<organism evidence="14 15">
    <name type="scientific">Candidatus Faeciplasma pullistercoris</name>
    <dbReference type="NCBI Taxonomy" id="2840800"/>
    <lineage>
        <taxon>Bacteria</taxon>
        <taxon>Bacillati</taxon>
        <taxon>Bacillota</taxon>
        <taxon>Clostridia</taxon>
        <taxon>Eubacteriales</taxon>
        <taxon>Oscillospiraceae</taxon>
        <taxon>Oscillospiraceae incertae sedis</taxon>
        <taxon>Candidatus Faeciplasma</taxon>
    </lineage>
</organism>
<evidence type="ECO:0000256" key="4">
    <source>
        <dbReference type="ARBA" id="ARBA00022475"/>
    </source>
</evidence>
<dbReference type="Gene3D" id="3.30.70.3040">
    <property type="match status" value="1"/>
</dbReference>
<evidence type="ECO:0000256" key="3">
    <source>
        <dbReference type="ARBA" id="ARBA00021907"/>
    </source>
</evidence>
<comment type="caution">
    <text evidence="14">The sequence shown here is derived from an EMBL/GenBank/DDBJ whole genome shotgun (WGS) entry which is preliminary data.</text>
</comment>
<gene>
    <name evidence="14" type="ORF">IAC39_07745</name>
</gene>
<name>A0A9D1GVM1_9FIRM</name>
<comment type="subcellular location">
    <subcellularLocation>
        <location evidence="1">Cell membrane</location>
        <topology evidence="1">Multi-pass membrane protein</topology>
    </subcellularLocation>
</comment>
<feature type="transmembrane region" description="Helical" evidence="11">
    <location>
        <begin position="25"/>
        <end position="48"/>
    </location>
</feature>
<keyword evidence="7 11" id="KW-1133">Transmembrane helix</keyword>
<evidence type="ECO:0000259" key="12">
    <source>
        <dbReference type="Pfam" id="PF02687"/>
    </source>
</evidence>
<dbReference type="PANTHER" id="PTHR47755">
    <property type="entry name" value="CELL DIVISION PROTEIN FTSX"/>
    <property type="match status" value="1"/>
</dbReference>
<dbReference type="GO" id="GO:0051301">
    <property type="term" value="P:cell division"/>
    <property type="evidence" value="ECO:0007669"/>
    <property type="project" value="UniProtKB-KW"/>
</dbReference>
<protein>
    <recommendedName>
        <fullName evidence="3 10">Cell division protein FtsX</fullName>
    </recommendedName>
</protein>
<keyword evidence="6 11" id="KW-0812">Transmembrane</keyword>
<comment type="similarity">
    <text evidence="2 10">Belongs to the ABC-4 integral membrane protein family. FtsX subfamily.</text>
</comment>
<reference evidence="14" key="2">
    <citation type="journal article" date="2021" name="PeerJ">
        <title>Extensive microbial diversity within the chicken gut microbiome revealed by metagenomics and culture.</title>
        <authorList>
            <person name="Gilroy R."/>
            <person name="Ravi A."/>
            <person name="Getino M."/>
            <person name="Pursley I."/>
            <person name="Horton D.L."/>
            <person name="Alikhan N.F."/>
            <person name="Baker D."/>
            <person name="Gharbi K."/>
            <person name="Hall N."/>
            <person name="Watson M."/>
            <person name="Adriaenssens E.M."/>
            <person name="Foster-Nyarko E."/>
            <person name="Jarju S."/>
            <person name="Secka A."/>
            <person name="Antonio M."/>
            <person name="Oren A."/>
            <person name="Chaudhuri R.R."/>
            <person name="La Ragione R."/>
            <person name="Hildebrand F."/>
            <person name="Pallen M.J."/>
        </authorList>
    </citation>
    <scope>NUCLEOTIDE SEQUENCE</scope>
    <source>
        <strain evidence="14">CHK33-4379</strain>
    </source>
</reference>
<evidence type="ECO:0000256" key="5">
    <source>
        <dbReference type="ARBA" id="ARBA00022618"/>
    </source>
</evidence>
<dbReference type="AlphaFoldDB" id="A0A9D1GVM1"/>
<dbReference type="InterPro" id="IPR040690">
    <property type="entry name" value="FtsX_ECD"/>
</dbReference>
<dbReference type="PANTHER" id="PTHR47755:SF1">
    <property type="entry name" value="CELL DIVISION PROTEIN FTSX"/>
    <property type="match status" value="1"/>
</dbReference>
<evidence type="ECO:0000313" key="14">
    <source>
        <dbReference type="EMBL" id="HIT59583.1"/>
    </source>
</evidence>
<keyword evidence="4 10" id="KW-1003">Cell membrane</keyword>
<evidence type="ECO:0000256" key="7">
    <source>
        <dbReference type="ARBA" id="ARBA00022989"/>
    </source>
</evidence>
<evidence type="ECO:0000256" key="10">
    <source>
        <dbReference type="PIRNR" id="PIRNR003097"/>
    </source>
</evidence>
<evidence type="ECO:0000259" key="13">
    <source>
        <dbReference type="Pfam" id="PF18075"/>
    </source>
</evidence>
<dbReference type="Pfam" id="PF18075">
    <property type="entry name" value="FtsX_ECD"/>
    <property type="match status" value="1"/>
</dbReference>
<sequence>MRPSSFKYLVKQGLASVWHNRINTFASLCIVIISLMMVGFAVLASLNISRLIGSIEQRNEVVVVILDGTPDNNISLLGSRLAENPNIFEVNFYSKEEAWIDMQSEMTADEQALFDYITENPLPDCYRVRVSDISLLSQTVSEIQAMDSVELVKAPNDFASILTSVRNVGAVVFIVIIVALAVACFVIISNSTRTSVYARRREINIMRYVGASKSFIRIPFFVEGLTIGLLASVVAFGLTWFAYVEIYNIATDYLKSWSFFTSSGLIPFKDLALATGVCYLACGALISSLGTVMATRKHLNV</sequence>
<evidence type="ECO:0000256" key="2">
    <source>
        <dbReference type="ARBA" id="ARBA00007379"/>
    </source>
</evidence>
<reference evidence="14" key="1">
    <citation type="submission" date="2020-10" db="EMBL/GenBank/DDBJ databases">
        <authorList>
            <person name="Gilroy R."/>
        </authorList>
    </citation>
    <scope>NUCLEOTIDE SEQUENCE</scope>
    <source>
        <strain evidence="14">CHK33-4379</strain>
    </source>
</reference>
<feature type="transmembrane region" description="Helical" evidence="11">
    <location>
        <begin position="271"/>
        <end position="294"/>
    </location>
</feature>
<feature type="domain" description="FtsX extracellular" evidence="13">
    <location>
        <begin position="60"/>
        <end position="152"/>
    </location>
</feature>
<dbReference type="InterPro" id="IPR003838">
    <property type="entry name" value="ABC3_permease_C"/>
</dbReference>
<evidence type="ECO:0000256" key="11">
    <source>
        <dbReference type="SAM" id="Phobius"/>
    </source>
</evidence>
<dbReference type="InterPro" id="IPR004513">
    <property type="entry name" value="FtsX"/>
</dbReference>
<evidence type="ECO:0000256" key="1">
    <source>
        <dbReference type="ARBA" id="ARBA00004651"/>
    </source>
</evidence>
<comment type="function">
    <text evidence="10">Part of the ABC transporter FtsEX involved in asymmetric cellular division facilitating the initiation of sporulation.</text>
</comment>
<evidence type="ECO:0000313" key="15">
    <source>
        <dbReference type="Proteomes" id="UP000824136"/>
    </source>
</evidence>
<dbReference type="Pfam" id="PF02687">
    <property type="entry name" value="FtsX"/>
    <property type="match status" value="1"/>
</dbReference>
<evidence type="ECO:0000256" key="9">
    <source>
        <dbReference type="ARBA" id="ARBA00023306"/>
    </source>
</evidence>
<feature type="transmembrane region" description="Helical" evidence="11">
    <location>
        <begin position="168"/>
        <end position="188"/>
    </location>
</feature>
<feature type="transmembrane region" description="Helical" evidence="11">
    <location>
        <begin position="227"/>
        <end position="250"/>
    </location>
</feature>
<keyword evidence="9 10" id="KW-0131">Cell cycle</keyword>
<keyword evidence="5 10" id="KW-0132">Cell division</keyword>
<dbReference type="Proteomes" id="UP000824136">
    <property type="component" value="Unassembled WGS sequence"/>
</dbReference>
<keyword evidence="8 10" id="KW-0472">Membrane</keyword>
<evidence type="ECO:0000256" key="6">
    <source>
        <dbReference type="ARBA" id="ARBA00022692"/>
    </source>
</evidence>
<proteinExistence type="inferred from homology"/>
<evidence type="ECO:0000256" key="8">
    <source>
        <dbReference type="ARBA" id="ARBA00023136"/>
    </source>
</evidence>